<dbReference type="InterPro" id="IPR032856">
    <property type="entry name" value="GDE_N_bis"/>
</dbReference>
<comment type="caution">
    <text evidence="2">The sequence shown here is derived from an EMBL/GenBank/DDBJ whole genome shotgun (WGS) entry which is preliminary data.</text>
</comment>
<accession>A0ABW9QWV1</accession>
<dbReference type="EMBL" id="WJHE01000950">
    <property type="protein sequence ID" value="MST34335.1"/>
    <property type="molecule type" value="Genomic_DNA"/>
</dbReference>
<reference evidence="2 3" key="1">
    <citation type="submission" date="2019-11" db="EMBL/GenBank/DDBJ databases">
        <title>Acidiferrimicrobium australis gen. nov., sp. nov., an acidophilic and obligately heterotrophic, member of the Actinobacteria that catalyses dissimilatory oxido- reduction of iron isolated from metal-rich acidic water in Chile.</title>
        <authorList>
            <person name="Gonzalez D."/>
            <person name="Huber K."/>
            <person name="Hedrich S."/>
            <person name="Rojas-Villalobos C."/>
            <person name="Quatrini R."/>
            <person name="Dinamarca M.A."/>
            <person name="Schwarz A."/>
            <person name="Canales C."/>
            <person name="Nancucheo I."/>
        </authorList>
    </citation>
    <scope>NUCLEOTIDE SEQUENCE [LARGE SCALE GENOMIC DNA]</scope>
    <source>
        <strain evidence="2 3">USS-CCA1</strain>
    </source>
</reference>
<protein>
    <recommendedName>
        <fullName evidence="1">Putative glycogen debranching enzyme N-terminal domain-containing protein</fullName>
    </recommendedName>
</protein>
<sequence length="263" mass="28452">MPGSWTVAGSGDRLVMVEGAAFLVAGPTGAVAPRRAEGFFFRETRFLSRWELTVNGRTPEALAVSAPDPYRATLVSQAVPSDGRGDATLLVLRHRFVGRGLREDLVVRNLADEAAYCAIELAYDADFAELYAVRSGQGLPEGSPEAVERAGALVFTHRHGAHRRELRVALSAPVTFDGNLARAEIVIPARGEWSCCEEFVCAFDDVAVEPRWPCGQPVSRAKPAERMAAWRRSVPVVETDHAGLRDVVAGSAEDLGALRIFDP</sequence>
<evidence type="ECO:0000313" key="3">
    <source>
        <dbReference type="Proteomes" id="UP000437736"/>
    </source>
</evidence>
<feature type="domain" description="Putative glycogen debranching enzyme N-terminal" evidence="1">
    <location>
        <begin position="17"/>
        <end position="196"/>
    </location>
</feature>
<dbReference type="Proteomes" id="UP000437736">
    <property type="component" value="Unassembled WGS sequence"/>
</dbReference>
<keyword evidence="3" id="KW-1185">Reference proteome</keyword>
<dbReference type="Pfam" id="PF14742">
    <property type="entry name" value="GDE_N_bis"/>
    <property type="match status" value="1"/>
</dbReference>
<evidence type="ECO:0000259" key="1">
    <source>
        <dbReference type="Pfam" id="PF14742"/>
    </source>
</evidence>
<evidence type="ECO:0000313" key="2">
    <source>
        <dbReference type="EMBL" id="MST34335.1"/>
    </source>
</evidence>
<proteinExistence type="predicted"/>
<feature type="non-terminal residue" evidence="2">
    <location>
        <position position="263"/>
    </location>
</feature>
<organism evidence="2 3">
    <name type="scientific">Acidiferrimicrobium australe</name>
    <dbReference type="NCBI Taxonomy" id="2664430"/>
    <lineage>
        <taxon>Bacteria</taxon>
        <taxon>Bacillati</taxon>
        <taxon>Actinomycetota</taxon>
        <taxon>Acidimicrobiia</taxon>
        <taxon>Acidimicrobiales</taxon>
        <taxon>Acidimicrobiaceae</taxon>
        <taxon>Acidiferrimicrobium</taxon>
    </lineage>
</organism>
<gene>
    <name evidence="2" type="ORF">GHK86_16605</name>
</gene>
<name>A0ABW9QWV1_9ACTN</name>